<feature type="compositionally biased region" description="Basic and acidic residues" evidence="1">
    <location>
        <begin position="130"/>
        <end position="148"/>
    </location>
</feature>
<dbReference type="AlphaFoldDB" id="A0A1Q9DK87"/>
<dbReference type="GO" id="GO:0003676">
    <property type="term" value="F:nucleic acid binding"/>
    <property type="evidence" value="ECO:0007669"/>
    <property type="project" value="InterPro"/>
</dbReference>
<evidence type="ECO:0000256" key="1">
    <source>
        <dbReference type="SAM" id="MobiDB-lite"/>
    </source>
</evidence>
<dbReference type="OrthoDB" id="412396at2759"/>
<dbReference type="Proteomes" id="UP000186817">
    <property type="component" value="Unassembled WGS sequence"/>
</dbReference>
<feature type="region of interest" description="Disordered" evidence="1">
    <location>
        <begin position="122"/>
        <end position="148"/>
    </location>
</feature>
<dbReference type="PANTHER" id="PTHR47027:SF20">
    <property type="entry name" value="REVERSE TRANSCRIPTASE-LIKE PROTEIN WITH RNA-DIRECTED DNA POLYMERASE DOMAIN"/>
    <property type="match status" value="1"/>
</dbReference>
<name>A0A1Q9DK87_SYMMI</name>
<reference evidence="2 3" key="1">
    <citation type="submission" date="2016-02" db="EMBL/GenBank/DDBJ databases">
        <title>Genome analysis of coral dinoflagellate symbionts highlights evolutionary adaptations to a symbiotic lifestyle.</title>
        <authorList>
            <person name="Aranda M."/>
            <person name="Li Y."/>
            <person name="Liew Y.J."/>
            <person name="Baumgarten S."/>
            <person name="Simakov O."/>
            <person name="Wilson M."/>
            <person name="Piel J."/>
            <person name="Ashoor H."/>
            <person name="Bougouffa S."/>
            <person name="Bajic V.B."/>
            <person name="Ryu T."/>
            <person name="Ravasi T."/>
            <person name="Bayer T."/>
            <person name="Micklem G."/>
            <person name="Kim H."/>
            <person name="Bhak J."/>
            <person name="Lajeunesse T.C."/>
            <person name="Voolstra C.R."/>
        </authorList>
    </citation>
    <scope>NUCLEOTIDE SEQUENCE [LARGE SCALE GENOMIC DNA]</scope>
    <source>
        <strain evidence="2 3">CCMP2467</strain>
    </source>
</reference>
<sequence>MLDLPEDDLVVAPAMGPVRDFAHAGFPARQVMVAVQRELEGDVPFVLDQRPLLLGMQWAFARNGRVNVQDLCLRHQRRCPPGHFLRVIGGYAAGDLGNHYRYVYPGQLIVVTYRPFRSSPDAWYPDEDDHPPPDDRSDRPPDAGEVPRDRSALPVLCLDNLVAPPAHASPQQLSDPPVFDLDNRQCLLPGSSSRIGELLHHAAVASFQGVPELVHIPPVCRAWIKAGCVGRSPTPHELLVLTSDGSFTSSSQSVGWGIVCSLANNLETLPGQFVGCLFGDMHSLFAEGIAADVCKDAYTAEVSGLVGCALLALQLRVCCPIVIRADNVSALEGTRGASQMRNDVICQAARCLHAAAAQHTSGPLQYSHVPGHSGEVANELADALAKYGASGRQALSPLCFPRFSTPDDIAMLRWLPHVCLTAARSNEMLSVNGKLTLRMSLVIFSIRPEWTVDASEHAALLVDHLYRGLSTAFPVQRKRMRVGYLSEQSEAIHRVVASLRHSLRNRKAAHRLTFIRCAWLAWQSGTESFHAFFCGKWLLQLEVRIGLDCMLMRRYGVALRRSCREDRNQMYARLAAEVADAPLAEMHHAVKRVLRPRKFRKAGVEPLPTLYKADGSQCMSETEITTTWREHFRVLEGADQIDAAELPTWLDLEAFHRSLRGLLVRHWSRSALPLQIGGRAGCSAFFGSLCSRAMLAYARAQGLSAGLIFIDLSSAYYAVIRETLFGKGLSDRPVEEIAAALNLSTDDLQELTRLIEQDAVLPQQGASDFMQEIAREFHQQTWFILSGDSQMIATHRGTRPGGTLADILFSLLFGQALRRRKSSSLRVAVPQIQWQGVRTPFPAACAPDTPSKDVSDVVYADDLCIPVVCAEASQLRHTVSAVAADTFDTLAPRALRVNFGPTKTAAIVSPVGHGSRQARQEMFGTLRGRVPIWAESRGMQWLDLVARYRHLGSVLLYDGTMTADVKHRLALARTAFRDGKRRLFACKDIPLQKRAVLFRGHVLSTLLAGVGSWPRLGICDWKIFSRGVFSLYRQLLGLRADGKWNYTADQLLAMTGLPSPQCLLHVERLRLLSQMVRSGPDEIWALVGQFEPYKEALRDAGAWLLSAVGTTVCLGTIEQDWPSWSTFMSQSPGKWKGVLKRAEAWYDEATRLRAEFDTVVRSVWQPHAALSTLPRVVLEPMFRLGLMVTFKLPLYADGGKHTSLPRNQKHELSYASRGSEDREVEDDFSPLLLPTIAGYRSGDLQHALSSRLHWISLPHLSRTSSGNPGTVRMGP</sequence>
<dbReference type="SUPFAM" id="SSF53098">
    <property type="entry name" value="Ribonuclease H-like"/>
    <property type="match status" value="1"/>
</dbReference>
<dbReference type="EMBL" id="LSRX01000498">
    <property type="protein sequence ID" value="OLP95584.1"/>
    <property type="molecule type" value="Genomic_DNA"/>
</dbReference>
<organism evidence="2 3">
    <name type="scientific">Symbiodinium microadriaticum</name>
    <name type="common">Dinoflagellate</name>
    <name type="synonym">Zooxanthella microadriatica</name>
    <dbReference type="NCBI Taxonomy" id="2951"/>
    <lineage>
        <taxon>Eukaryota</taxon>
        <taxon>Sar</taxon>
        <taxon>Alveolata</taxon>
        <taxon>Dinophyceae</taxon>
        <taxon>Suessiales</taxon>
        <taxon>Symbiodiniaceae</taxon>
        <taxon>Symbiodinium</taxon>
    </lineage>
</organism>
<dbReference type="PANTHER" id="PTHR47027">
    <property type="entry name" value="REVERSE TRANSCRIPTASE DOMAIN-CONTAINING PROTEIN"/>
    <property type="match status" value="1"/>
</dbReference>
<accession>A0A1Q9DK87</accession>
<protein>
    <submittedName>
        <fullName evidence="2">Uncharacterized protein</fullName>
    </submittedName>
</protein>
<dbReference type="InterPro" id="IPR036397">
    <property type="entry name" value="RNaseH_sf"/>
</dbReference>
<comment type="caution">
    <text evidence="2">The sequence shown here is derived from an EMBL/GenBank/DDBJ whole genome shotgun (WGS) entry which is preliminary data.</text>
</comment>
<keyword evidence="3" id="KW-1185">Reference proteome</keyword>
<evidence type="ECO:0000313" key="2">
    <source>
        <dbReference type="EMBL" id="OLP95584.1"/>
    </source>
</evidence>
<evidence type="ECO:0000313" key="3">
    <source>
        <dbReference type="Proteomes" id="UP000186817"/>
    </source>
</evidence>
<proteinExistence type="predicted"/>
<dbReference type="Gene3D" id="3.30.420.10">
    <property type="entry name" value="Ribonuclease H-like superfamily/Ribonuclease H"/>
    <property type="match status" value="1"/>
</dbReference>
<dbReference type="InterPro" id="IPR012337">
    <property type="entry name" value="RNaseH-like_sf"/>
</dbReference>
<gene>
    <name evidence="2" type="ORF">AK812_SmicGene22279</name>
</gene>